<dbReference type="OrthoDB" id="5516925at2"/>
<reference evidence="1 2" key="1">
    <citation type="submission" date="2018-06" db="EMBL/GenBank/DDBJ databases">
        <title>Lujinxingia sediminis gen. nov. sp. nov., a new facultative anaerobic member of the class Deltaproteobacteria, and proposal of Lujinxingaceae fam. nov.</title>
        <authorList>
            <person name="Guo L.-Y."/>
            <person name="Li C.-M."/>
            <person name="Wang S."/>
            <person name="Du Z.-J."/>
        </authorList>
    </citation>
    <scope>NUCLEOTIDE SEQUENCE [LARGE SCALE GENOMIC DNA]</scope>
    <source>
        <strain evidence="1 2">FA350</strain>
    </source>
</reference>
<sequence length="279" mass="30087">MNTRTTIILTALLILLAACNEPTEAPRVELPVVVDAGGLKAVTTDLGYQIEVTDARMAFKNLAFTIAGELHTNETHAHSVWQTLSRALLPTAHAHPGHFGGGEVTGELPGEFVVDFFEDDGQQLGLATLLAGTYRGANFTFARASEEHLDPDDPLAGHTAIISGTATRNGTSTSFTIVLDSHDNRDLIGAPLTRADGTSTGFQAHIDEHATGSLAIQLLTEDPVELDTIFDGIDFDRLQTNPDGLANLGPQSLDDSADAYNLFRRTFQLAEHYIVYYQE</sequence>
<gene>
    <name evidence="1" type="ORF">DN745_04205</name>
</gene>
<dbReference type="KEGG" id="bsed:DN745_04205"/>
<dbReference type="EMBL" id="CP030032">
    <property type="protein sequence ID" value="AWV88581.1"/>
    <property type="molecule type" value="Genomic_DNA"/>
</dbReference>
<protein>
    <submittedName>
        <fullName evidence="1">Uncharacterized protein</fullName>
    </submittedName>
</protein>
<accession>A0A2Z4FHV6</accession>
<dbReference type="Proteomes" id="UP000249799">
    <property type="component" value="Chromosome"/>
</dbReference>
<dbReference type="RefSeq" id="WP_111332456.1">
    <property type="nucleotide sequence ID" value="NZ_CP030032.1"/>
</dbReference>
<proteinExistence type="predicted"/>
<keyword evidence="2" id="KW-1185">Reference proteome</keyword>
<organism evidence="1 2">
    <name type="scientific">Bradymonas sediminis</name>
    <dbReference type="NCBI Taxonomy" id="1548548"/>
    <lineage>
        <taxon>Bacteria</taxon>
        <taxon>Deltaproteobacteria</taxon>
        <taxon>Bradymonadales</taxon>
        <taxon>Bradymonadaceae</taxon>
        <taxon>Bradymonas</taxon>
    </lineage>
</organism>
<evidence type="ECO:0000313" key="2">
    <source>
        <dbReference type="Proteomes" id="UP000249799"/>
    </source>
</evidence>
<name>A0A2Z4FHV6_9DELT</name>
<dbReference type="AlphaFoldDB" id="A0A2Z4FHV6"/>
<dbReference type="PROSITE" id="PS51257">
    <property type="entry name" value="PROKAR_LIPOPROTEIN"/>
    <property type="match status" value="1"/>
</dbReference>
<evidence type="ECO:0000313" key="1">
    <source>
        <dbReference type="EMBL" id="AWV88581.1"/>
    </source>
</evidence>